<evidence type="ECO:0000256" key="4">
    <source>
        <dbReference type="ARBA" id="ARBA00023136"/>
    </source>
</evidence>
<evidence type="ECO:0000313" key="8">
    <source>
        <dbReference type="EMBL" id="SFN45299.1"/>
    </source>
</evidence>
<dbReference type="GO" id="GO:0030234">
    <property type="term" value="F:enzyme regulator activity"/>
    <property type="evidence" value="ECO:0007669"/>
    <property type="project" value="TreeGrafter"/>
</dbReference>
<dbReference type="Gene3D" id="1.25.40.10">
    <property type="entry name" value="Tetratricopeptide repeat domain"/>
    <property type="match status" value="1"/>
</dbReference>
<dbReference type="OrthoDB" id="6708821at2"/>
<dbReference type="GO" id="GO:0031241">
    <property type="term" value="C:periplasmic side of cell outer membrane"/>
    <property type="evidence" value="ECO:0007669"/>
    <property type="project" value="TreeGrafter"/>
</dbReference>
<sequence>MTRPIPLPMSEPARLFKSLKVAAILLVLLLSACATQSVSVRGDNEQASRAESLARNGNLEAAAQQFLDLADQSGGSASAYYRLRAGECLRDNGDIEGAARAIEDIRRKRLGADEPLRLDLLEAEIALERKDPHRAAALLTIAEDAIPANLRLRVLELRARADEANGDRFAAARTRAMLDAELDGHDRDVNRTQIIETLGALDDKSLKDRAASLRPDDSLLPWIEQTLRLRGQILPREVPRPQRPVGTLMPDADNTLQREGFSAVRQVAILLPLSGPVAGVSQSILDGFFAAYFTDDNADRPLLRTYDTGKTPQDAIAAYQQAVADGAGFVVGPLQRESVGELFRQSLPVRVLALNHPDSGEIPTRGSAEFGLLPDAEGAQAAERMLGIGITRAAVIAASTDWAERAAMAFRAQFEARGGQIVGEARVQDGEFNYKSALLQAASAIADTSNAEGTGRTSPADAGVFISMRAQQARLLMPQLKLAGINAPVFATSHVNSGEISPSLDRDLDGVEFCDATWLFSTVPGRPDRNRITQQLSSANGVGGRLFAFGMDAYALLPYMDWLLAHPDTYLDGASGQLAVDSFGRIHRVLTWARFVDGVAQPVLGALSRLPLQ</sequence>
<dbReference type="InterPro" id="IPR007443">
    <property type="entry name" value="LpoA"/>
</dbReference>
<dbReference type="AlphaFoldDB" id="A0A1I4Z5M7"/>
<dbReference type="Gene3D" id="3.40.50.2300">
    <property type="match status" value="2"/>
</dbReference>
<keyword evidence="6" id="KW-0998">Cell outer membrane</keyword>
<evidence type="ECO:0000256" key="7">
    <source>
        <dbReference type="ARBA" id="ARBA00023288"/>
    </source>
</evidence>
<dbReference type="GO" id="GO:0008360">
    <property type="term" value="P:regulation of cell shape"/>
    <property type="evidence" value="ECO:0007669"/>
    <property type="project" value="UniProtKB-KW"/>
</dbReference>
<name>A0A1I4Z5M7_9GAMM</name>
<evidence type="ECO:0000256" key="1">
    <source>
        <dbReference type="ARBA" id="ARBA00022729"/>
    </source>
</evidence>
<dbReference type="GO" id="GO:0009252">
    <property type="term" value="P:peptidoglycan biosynthetic process"/>
    <property type="evidence" value="ECO:0007669"/>
    <property type="project" value="UniProtKB-KW"/>
</dbReference>
<dbReference type="RefSeq" id="WP_092409055.1">
    <property type="nucleotide sequence ID" value="NZ_FOVF01000022.1"/>
</dbReference>
<evidence type="ECO:0008006" key="10">
    <source>
        <dbReference type="Google" id="ProtNLM"/>
    </source>
</evidence>
<dbReference type="SUPFAM" id="SSF53822">
    <property type="entry name" value="Periplasmic binding protein-like I"/>
    <property type="match status" value="1"/>
</dbReference>
<keyword evidence="9" id="KW-1185">Reference proteome</keyword>
<dbReference type="CDD" id="cd06339">
    <property type="entry name" value="PBP1_YraM_LppC_lipoprotein-like"/>
    <property type="match status" value="1"/>
</dbReference>
<dbReference type="PANTHER" id="PTHR38038">
    <property type="entry name" value="PENICILLIN-BINDING PROTEIN ACTIVATOR LPOA"/>
    <property type="match status" value="1"/>
</dbReference>
<proteinExistence type="predicted"/>
<organism evidence="8 9">
    <name type="scientific">Dokdonella immobilis</name>
    <dbReference type="NCBI Taxonomy" id="578942"/>
    <lineage>
        <taxon>Bacteria</taxon>
        <taxon>Pseudomonadati</taxon>
        <taxon>Pseudomonadota</taxon>
        <taxon>Gammaproteobacteria</taxon>
        <taxon>Lysobacterales</taxon>
        <taxon>Rhodanobacteraceae</taxon>
        <taxon>Dokdonella</taxon>
    </lineage>
</organism>
<keyword evidence="5" id="KW-0564">Palmitate</keyword>
<reference evidence="8 9" key="1">
    <citation type="submission" date="2016-10" db="EMBL/GenBank/DDBJ databases">
        <authorList>
            <person name="de Groot N.N."/>
        </authorList>
    </citation>
    <scope>NUCLEOTIDE SEQUENCE [LARGE SCALE GENOMIC DNA]</scope>
    <source>
        <strain evidence="8 9">CGMCC 1.7659</strain>
    </source>
</reference>
<dbReference type="InterPro" id="IPR028082">
    <property type="entry name" value="Peripla_BP_I"/>
</dbReference>
<keyword evidence="4" id="KW-0472">Membrane</keyword>
<protein>
    <recommendedName>
        <fullName evidence="10">Penicillin-binding protein activator</fullName>
    </recommendedName>
</protein>
<keyword evidence="1" id="KW-0732">Signal</keyword>
<evidence type="ECO:0000313" key="9">
    <source>
        <dbReference type="Proteomes" id="UP000198575"/>
    </source>
</evidence>
<dbReference type="PANTHER" id="PTHR38038:SF1">
    <property type="entry name" value="PENICILLIN-BINDING PROTEIN ACTIVATOR LPOA"/>
    <property type="match status" value="1"/>
</dbReference>
<dbReference type="EMBL" id="FOVF01000022">
    <property type="protein sequence ID" value="SFN45299.1"/>
    <property type="molecule type" value="Genomic_DNA"/>
</dbReference>
<evidence type="ECO:0000256" key="3">
    <source>
        <dbReference type="ARBA" id="ARBA00022984"/>
    </source>
</evidence>
<keyword evidence="7" id="KW-0449">Lipoprotein</keyword>
<accession>A0A1I4Z5M7</accession>
<evidence type="ECO:0000256" key="2">
    <source>
        <dbReference type="ARBA" id="ARBA00022960"/>
    </source>
</evidence>
<evidence type="ECO:0000256" key="5">
    <source>
        <dbReference type="ARBA" id="ARBA00023139"/>
    </source>
</evidence>
<dbReference type="STRING" id="578942.SAMN05216289_12259"/>
<dbReference type="InterPro" id="IPR011990">
    <property type="entry name" value="TPR-like_helical_dom_sf"/>
</dbReference>
<evidence type="ECO:0000256" key="6">
    <source>
        <dbReference type="ARBA" id="ARBA00023237"/>
    </source>
</evidence>
<keyword evidence="3" id="KW-0573">Peptidoglycan synthesis</keyword>
<dbReference type="PROSITE" id="PS51257">
    <property type="entry name" value="PROKAR_LIPOPROTEIN"/>
    <property type="match status" value="1"/>
</dbReference>
<dbReference type="Pfam" id="PF04348">
    <property type="entry name" value="LppC"/>
    <property type="match status" value="1"/>
</dbReference>
<dbReference type="Proteomes" id="UP000198575">
    <property type="component" value="Unassembled WGS sequence"/>
</dbReference>
<keyword evidence="2" id="KW-0133">Cell shape</keyword>
<gene>
    <name evidence="8" type="ORF">SAMN05216289_12259</name>
</gene>